<organism evidence="1 2">
    <name type="scientific">Burkholderia ambifaria MEX-5</name>
    <dbReference type="NCBI Taxonomy" id="396597"/>
    <lineage>
        <taxon>Bacteria</taxon>
        <taxon>Pseudomonadati</taxon>
        <taxon>Pseudomonadota</taxon>
        <taxon>Betaproteobacteria</taxon>
        <taxon>Burkholderiales</taxon>
        <taxon>Burkholderiaceae</taxon>
        <taxon>Burkholderia</taxon>
        <taxon>Burkholderia cepacia complex</taxon>
    </lineage>
</organism>
<protein>
    <submittedName>
        <fullName evidence="1">Uncharacterized protein</fullName>
    </submittedName>
</protein>
<sequence>MTFDSGPIGYAGDGASFEVLHLFRIDGKTLRVVFAQPVMFYRNITGDCFGMSARQTGGTLLPFALRLSLVNLLSGNGMAAPTRSG</sequence>
<dbReference type="EMBL" id="ABLK01000145">
    <property type="protein sequence ID" value="EDT40118.1"/>
    <property type="molecule type" value="Genomic_DNA"/>
</dbReference>
<reference evidence="1 2" key="1">
    <citation type="submission" date="2008-03" db="EMBL/GenBank/DDBJ databases">
        <title>Sequencing of the draft genome and assembly of Burkholderia ambifaria MEX-5.</title>
        <authorList>
            <consortium name="US DOE Joint Genome Institute (JGI-PGF)"/>
            <person name="Copeland A."/>
            <person name="Lucas S."/>
            <person name="Lapidus A."/>
            <person name="Glavina del Rio T."/>
            <person name="Dalin E."/>
            <person name="Tice H."/>
            <person name="Bruce D."/>
            <person name="Goodwin L."/>
            <person name="Pitluck S."/>
            <person name="Larimer F."/>
            <person name="Land M.L."/>
            <person name="Hauser L."/>
            <person name="Tiedje J."/>
            <person name="Richardson P."/>
        </authorList>
    </citation>
    <scope>NUCLEOTIDE SEQUENCE [LARGE SCALE GENOMIC DNA]</scope>
    <source>
        <strain evidence="1 2">MEX-5</strain>
    </source>
</reference>
<name>B1T8I8_9BURK</name>
<dbReference type="Proteomes" id="UP000004814">
    <property type="component" value="Unassembled WGS sequence"/>
</dbReference>
<accession>B1T8I8</accession>
<comment type="caution">
    <text evidence="1">The sequence shown here is derived from an EMBL/GenBank/DDBJ whole genome shotgun (WGS) entry which is preliminary data.</text>
</comment>
<dbReference type="RefSeq" id="WP_006759939.1">
    <property type="nucleotide sequence ID" value="NZ_ABLK01000145.1"/>
</dbReference>
<evidence type="ECO:0000313" key="1">
    <source>
        <dbReference type="EMBL" id="EDT40118.1"/>
    </source>
</evidence>
<proteinExistence type="predicted"/>
<gene>
    <name evidence="1" type="ORF">BamMEX5DRAFT_4104</name>
</gene>
<evidence type="ECO:0000313" key="2">
    <source>
        <dbReference type="Proteomes" id="UP000004814"/>
    </source>
</evidence>
<dbReference type="AlphaFoldDB" id="B1T8I8"/>
<dbReference type="PATRIC" id="fig|396597.7.peg.3756"/>